<evidence type="ECO:0000313" key="6">
    <source>
        <dbReference type="EMBL" id="KAF5946197.1"/>
    </source>
</evidence>
<feature type="domain" description="Yippee" evidence="5">
    <location>
        <begin position="19"/>
        <end position="116"/>
    </location>
</feature>
<evidence type="ECO:0000256" key="2">
    <source>
        <dbReference type="ARBA" id="ARBA00022723"/>
    </source>
</evidence>
<dbReference type="PROSITE" id="PS51792">
    <property type="entry name" value="YIPPEE"/>
    <property type="match status" value="1"/>
</dbReference>
<dbReference type="InterPro" id="IPR004910">
    <property type="entry name" value="Yippee/Mis18/Cereblon"/>
</dbReference>
<evidence type="ECO:0000256" key="1">
    <source>
        <dbReference type="ARBA" id="ARBA00005613"/>
    </source>
</evidence>
<accession>A0A7J7H0T2</accession>
<keyword evidence="2" id="KW-0479">Metal-binding</keyword>
<dbReference type="InterPro" id="IPR039058">
    <property type="entry name" value="Yippee_fam"/>
</dbReference>
<name>A0A7J7H0T2_CAMSI</name>
<comment type="similarity">
    <text evidence="1 4">Belongs to the yippee family.</text>
</comment>
<dbReference type="Pfam" id="PF03226">
    <property type="entry name" value="Yippee-Mis18"/>
    <property type="match status" value="1"/>
</dbReference>
<dbReference type="Proteomes" id="UP000593564">
    <property type="component" value="Unassembled WGS sequence"/>
</dbReference>
<evidence type="ECO:0000313" key="7">
    <source>
        <dbReference type="Proteomes" id="UP000593564"/>
    </source>
</evidence>
<reference evidence="6 7" key="2">
    <citation type="submission" date="2020-07" db="EMBL/GenBank/DDBJ databases">
        <title>Genome assembly of wild tea tree DASZ reveals pedigree and selection history of tea varieties.</title>
        <authorList>
            <person name="Zhang W."/>
        </authorList>
    </citation>
    <scope>NUCLEOTIDE SEQUENCE [LARGE SCALE GENOMIC DNA]</scope>
    <source>
        <strain evidence="7">cv. G240</strain>
        <tissue evidence="6">Leaf</tissue>
    </source>
</reference>
<dbReference type="EMBL" id="JACBKZ010000007">
    <property type="protein sequence ID" value="KAF5946197.1"/>
    <property type="molecule type" value="Genomic_DNA"/>
</dbReference>
<comment type="caution">
    <text evidence="6">The sequence shown here is derived from an EMBL/GenBank/DDBJ whole genome shotgun (WGS) entry which is preliminary data.</text>
</comment>
<sequence>MQLRRRTKLLFDGRLVGSRFYCCVYCRNIVALHDDIVVKNFTSGTGRAFLFSHAMNILEGPKQVRWLITDIHMVADIYCSNCREVLGWKYEQAYRQENKFKDGKFVLDKFKITKAVESPLHL</sequence>
<evidence type="ECO:0000259" key="5">
    <source>
        <dbReference type="PROSITE" id="PS51792"/>
    </source>
</evidence>
<evidence type="ECO:0000256" key="3">
    <source>
        <dbReference type="ARBA" id="ARBA00022833"/>
    </source>
</evidence>
<protein>
    <recommendedName>
        <fullName evidence="4">Protein yippee-like</fullName>
    </recommendedName>
</protein>
<dbReference type="InterPro" id="IPR034751">
    <property type="entry name" value="Yippee"/>
</dbReference>
<evidence type="ECO:0000256" key="4">
    <source>
        <dbReference type="RuleBase" id="RU110713"/>
    </source>
</evidence>
<dbReference type="PANTHER" id="PTHR13848">
    <property type="entry name" value="PROTEIN YIPPEE-LIKE CG15309-RELATED"/>
    <property type="match status" value="1"/>
</dbReference>
<dbReference type="GO" id="GO:0046872">
    <property type="term" value="F:metal ion binding"/>
    <property type="evidence" value="ECO:0007669"/>
    <property type="project" value="UniProtKB-KW"/>
</dbReference>
<proteinExistence type="inferred from homology"/>
<organism evidence="6 7">
    <name type="scientific">Camellia sinensis</name>
    <name type="common">Tea plant</name>
    <name type="synonym">Thea sinensis</name>
    <dbReference type="NCBI Taxonomy" id="4442"/>
    <lineage>
        <taxon>Eukaryota</taxon>
        <taxon>Viridiplantae</taxon>
        <taxon>Streptophyta</taxon>
        <taxon>Embryophyta</taxon>
        <taxon>Tracheophyta</taxon>
        <taxon>Spermatophyta</taxon>
        <taxon>Magnoliopsida</taxon>
        <taxon>eudicotyledons</taxon>
        <taxon>Gunneridae</taxon>
        <taxon>Pentapetalae</taxon>
        <taxon>asterids</taxon>
        <taxon>Ericales</taxon>
        <taxon>Theaceae</taxon>
        <taxon>Camellia</taxon>
    </lineage>
</organism>
<keyword evidence="3" id="KW-0862">Zinc</keyword>
<gene>
    <name evidence="6" type="ORF">HYC85_016425</name>
</gene>
<dbReference type="AlphaFoldDB" id="A0A7J7H0T2"/>
<reference evidence="7" key="1">
    <citation type="journal article" date="2020" name="Nat. Commun.">
        <title>Genome assembly of wild tea tree DASZ reveals pedigree and selection history of tea varieties.</title>
        <authorList>
            <person name="Zhang W."/>
            <person name="Zhang Y."/>
            <person name="Qiu H."/>
            <person name="Guo Y."/>
            <person name="Wan H."/>
            <person name="Zhang X."/>
            <person name="Scossa F."/>
            <person name="Alseekh S."/>
            <person name="Zhang Q."/>
            <person name="Wang P."/>
            <person name="Xu L."/>
            <person name="Schmidt M.H."/>
            <person name="Jia X."/>
            <person name="Li D."/>
            <person name="Zhu A."/>
            <person name="Guo F."/>
            <person name="Chen W."/>
            <person name="Ni D."/>
            <person name="Usadel B."/>
            <person name="Fernie A.R."/>
            <person name="Wen W."/>
        </authorList>
    </citation>
    <scope>NUCLEOTIDE SEQUENCE [LARGE SCALE GENOMIC DNA]</scope>
    <source>
        <strain evidence="7">cv. G240</strain>
    </source>
</reference>
<keyword evidence="7" id="KW-1185">Reference proteome</keyword>